<dbReference type="GO" id="GO:0005524">
    <property type="term" value="F:ATP binding"/>
    <property type="evidence" value="ECO:0007669"/>
    <property type="project" value="UniProtKB-KW"/>
</dbReference>
<dbReference type="GO" id="GO:0043190">
    <property type="term" value="C:ATP-binding cassette (ABC) transporter complex"/>
    <property type="evidence" value="ECO:0007669"/>
    <property type="project" value="TreeGrafter"/>
</dbReference>
<dbReference type="OrthoDB" id="7757085at2"/>
<dbReference type="RefSeq" id="WP_013252363.1">
    <property type="nucleotide sequence ID" value="NC_014363.1"/>
</dbReference>
<dbReference type="PROSITE" id="PS00211">
    <property type="entry name" value="ABC_TRANSPORTER_1"/>
    <property type="match status" value="1"/>
</dbReference>
<feature type="domain" description="ABC transporter" evidence="12">
    <location>
        <begin position="19"/>
        <end position="268"/>
    </location>
</feature>
<dbReference type="GO" id="GO:0042626">
    <property type="term" value="F:ATPase-coupled transmembrane transporter activity"/>
    <property type="evidence" value="ECO:0007669"/>
    <property type="project" value="TreeGrafter"/>
</dbReference>
<comment type="function">
    <text evidence="10">Probably part of an ABC transporter complex. Responsible for energy coupling to the transport system.</text>
</comment>
<dbReference type="GO" id="GO:0016887">
    <property type="term" value="F:ATP hydrolysis activity"/>
    <property type="evidence" value="ECO:0007669"/>
    <property type="project" value="InterPro"/>
</dbReference>
<evidence type="ECO:0000259" key="12">
    <source>
        <dbReference type="PROSITE" id="PS50893"/>
    </source>
</evidence>
<dbReference type="CDD" id="cd03226">
    <property type="entry name" value="ABC_cobalt_CbiO_domain2"/>
    <property type="match status" value="1"/>
</dbReference>
<feature type="region of interest" description="Disordered" evidence="11">
    <location>
        <begin position="20"/>
        <end position="45"/>
    </location>
</feature>
<gene>
    <name evidence="13" type="ordered locus">Olsu_1512</name>
</gene>
<protein>
    <submittedName>
        <fullName evidence="13">ABC transporter related protein</fullName>
    </submittedName>
</protein>
<dbReference type="Pfam" id="PF00005">
    <property type="entry name" value="ABC_tran"/>
    <property type="match status" value="2"/>
</dbReference>
<dbReference type="InterPro" id="IPR003593">
    <property type="entry name" value="AAA+_ATPase"/>
</dbReference>
<organism evidence="13 14">
    <name type="scientific">Olsenella uli (strain ATCC 49627 / DSM 7084 / CCUG 31166 / CIP 109912 / JCM 12494 / LMG 11480 / NCIMB 702895 / VPI D76D-27C)</name>
    <name type="common">Lactobacillus uli</name>
    <dbReference type="NCBI Taxonomy" id="633147"/>
    <lineage>
        <taxon>Bacteria</taxon>
        <taxon>Bacillati</taxon>
        <taxon>Actinomycetota</taxon>
        <taxon>Coriobacteriia</taxon>
        <taxon>Coriobacteriales</taxon>
        <taxon>Atopobiaceae</taxon>
        <taxon>Olsenella</taxon>
    </lineage>
</organism>
<comment type="similarity">
    <text evidence="2">Belongs to the ABC transporter superfamily.</text>
</comment>
<dbReference type="PANTHER" id="PTHR43553">
    <property type="entry name" value="HEAVY METAL TRANSPORTER"/>
    <property type="match status" value="1"/>
</dbReference>
<dbReference type="CDD" id="cd03225">
    <property type="entry name" value="ABC_cobalt_CbiO_domain1"/>
    <property type="match status" value="1"/>
</dbReference>
<dbReference type="PATRIC" id="fig|633147.7.peg.5"/>
<evidence type="ECO:0000256" key="4">
    <source>
        <dbReference type="ARBA" id="ARBA00022475"/>
    </source>
</evidence>
<dbReference type="AlphaFoldDB" id="E1QWV8"/>
<keyword evidence="7" id="KW-0067">ATP-binding</keyword>
<dbReference type="Gene3D" id="3.40.50.300">
    <property type="entry name" value="P-loop containing nucleotide triphosphate hydrolases"/>
    <property type="match status" value="2"/>
</dbReference>
<keyword evidence="9" id="KW-0472">Membrane</keyword>
<dbReference type="HOGENOM" id="CLU_000604_86_7_11"/>
<evidence type="ECO:0000256" key="1">
    <source>
        <dbReference type="ARBA" id="ARBA00004202"/>
    </source>
</evidence>
<keyword evidence="8" id="KW-1278">Translocase</keyword>
<dbReference type="InterPro" id="IPR015856">
    <property type="entry name" value="ABC_transpr_CbiO/EcfA_su"/>
</dbReference>
<evidence type="ECO:0000313" key="14">
    <source>
        <dbReference type="Proteomes" id="UP000000333"/>
    </source>
</evidence>
<keyword evidence="4" id="KW-1003">Cell membrane</keyword>
<feature type="compositionally biased region" description="Basic and acidic residues" evidence="11">
    <location>
        <begin position="20"/>
        <end position="41"/>
    </location>
</feature>
<name>E1QWV8_OLSUV</name>
<keyword evidence="6" id="KW-0547">Nucleotide-binding</keyword>
<accession>E1QWV8</accession>
<evidence type="ECO:0000256" key="6">
    <source>
        <dbReference type="ARBA" id="ARBA00022741"/>
    </source>
</evidence>
<dbReference type="KEGG" id="ols:Olsu_1512"/>
<dbReference type="PANTHER" id="PTHR43553:SF23">
    <property type="entry name" value="ABC TRANSPORTER ATP-BINDING COMPONENT"/>
    <property type="match status" value="1"/>
</dbReference>
<dbReference type="Proteomes" id="UP000000333">
    <property type="component" value="Chromosome"/>
</dbReference>
<reference evidence="13 14" key="1">
    <citation type="journal article" date="2010" name="Stand. Genomic Sci.">
        <title>Complete genome sequence of Olsenella uli type strain (VPI D76D-27C).</title>
        <authorList>
            <person name="Goker M."/>
            <person name="Held B."/>
            <person name="Lucas S."/>
            <person name="Nolan M."/>
            <person name="Yasawong M."/>
            <person name="Glavina Del Rio T."/>
            <person name="Tice H."/>
            <person name="Cheng J.F."/>
            <person name="Bruce D."/>
            <person name="Detter J.C."/>
            <person name="Tapia R."/>
            <person name="Han C."/>
            <person name="Goodwin L."/>
            <person name="Pitluck S."/>
            <person name="Liolios K."/>
            <person name="Ivanova N."/>
            <person name="Mavromatis K."/>
            <person name="Mikhailova N."/>
            <person name="Pati A."/>
            <person name="Chen A."/>
            <person name="Palaniappan K."/>
            <person name="Land M."/>
            <person name="Hauser L."/>
            <person name="Chang Y.J."/>
            <person name="Jeffries C.D."/>
            <person name="Rohde M."/>
            <person name="Sikorski J."/>
            <person name="Pukall R."/>
            <person name="Woyke T."/>
            <person name="Bristow J."/>
            <person name="Eisen J.A."/>
            <person name="Markowitz V."/>
            <person name="Hugenholtz P."/>
            <person name="Kyrpides N.C."/>
            <person name="Klenk H.P."/>
            <person name="Lapidus A."/>
        </authorList>
    </citation>
    <scope>NUCLEOTIDE SEQUENCE [LARGE SCALE GENOMIC DNA]</scope>
    <source>
        <strain evidence="14">ATCC 49627 / DSM 7084 / CIP 109912 / JCM 12494 / NCIMB 702895 / VPI D76D-27C</strain>
    </source>
</reference>
<dbReference type="EMBL" id="CP002106">
    <property type="protein sequence ID" value="ADK68611.1"/>
    <property type="molecule type" value="Genomic_DNA"/>
</dbReference>
<dbReference type="InterPro" id="IPR017871">
    <property type="entry name" value="ABC_transporter-like_CS"/>
</dbReference>
<dbReference type="GeneID" id="78512899"/>
<comment type="subcellular location">
    <subcellularLocation>
        <location evidence="1">Cell membrane</location>
        <topology evidence="1">Peripheral membrane protein</topology>
    </subcellularLocation>
</comment>
<evidence type="ECO:0000256" key="2">
    <source>
        <dbReference type="ARBA" id="ARBA00005417"/>
    </source>
</evidence>
<dbReference type="eggNOG" id="COG1129">
    <property type="taxonomic scope" value="Bacteria"/>
</dbReference>
<dbReference type="SMART" id="SM00382">
    <property type="entry name" value="AAA"/>
    <property type="match status" value="2"/>
</dbReference>
<evidence type="ECO:0000313" key="13">
    <source>
        <dbReference type="EMBL" id="ADK68611.1"/>
    </source>
</evidence>
<dbReference type="InterPro" id="IPR027417">
    <property type="entry name" value="P-loop_NTPase"/>
</dbReference>
<evidence type="ECO:0000256" key="9">
    <source>
        <dbReference type="ARBA" id="ARBA00023136"/>
    </source>
</evidence>
<evidence type="ECO:0000256" key="7">
    <source>
        <dbReference type="ARBA" id="ARBA00022840"/>
    </source>
</evidence>
<proteinExistence type="inferred from homology"/>
<dbReference type="PROSITE" id="PS50893">
    <property type="entry name" value="ABC_TRANSPORTER_2"/>
    <property type="match status" value="2"/>
</dbReference>
<dbReference type="InterPro" id="IPR003439">
    <property type="entry name" value="ABC_transporter-like_ATP-bd"/>
</dbReference>
<dbReference type="InterPro" id="IPR050095">
    <property type="entry name" value="ECF_ABC_transporter_ATP-bd"/>
</dbReference>
<feature type="domain" description="ABC transporter" evidence="12">
    <location>
        <begin position="291"/>
        <end position="507"/>
    </location>
</feature>
<evidence type="ECO:0000256" key="11">
    <source>
        <dbReference type="SAM" id="MobiDB-lite"/>
    </source>
</evidence>
<evidence type="ECO:0000256" key="3">
    <source>
        <dbReference type="ARBA" id="ARBA00022448"/>
    </source>
</evidence>
<keyword evidence="14" id="KW-1185">Reference proteome</keyword>
<evidence type="ECO:0000256" key="8">
    <source>
        <dbReference type="ARBA" id="ARBA00022967"/>
    </source>
</evidence>
<dbReference type="SUPFAM" id="SSF52540">
    <property type="entry name" value="P-loop containing nucleoside triphosphate hydrolases"/>
    <property type="match status" value="2"/>
</dbReference>
<dbReference type="STRING" id="633147.Olsu_1512"/>
<keyword evidence="5" id="KW-0677">Repeat</keyword>
<evidence type="ECO:0000256" key="10">
    <source>
        <dbReference type="ARBA" id="ARBA00025157"/>
    </source>
</evidence>
<keyword evidence="3" id="KW-0813">Transport</keyword>
<evidence type="ECO:0000256" key="5">
    <source>
        <dbReference type="ARBA" id="ARBA00022737"/>
    </source>
</evidence>
<sequence length="513" mass="55418">MIEMQDVSFAYRTTFSGEGREDDLGRAKDGRGGGGGKDDGSGRGGVRGLSLRIARGECVLLCGASGCGKTTVARLVNGLIPHFFEGKLAGTVCVDGMDSQETEIAAFSDAVGTVFQNPRTQFFNADVDSEIVFGLENRGIARAQLRARLDDVTEELHLQALRGRSVFELSGGEKQKIAFSSVYASDPDVLVFDEPSSNLDMRSIEELAKLMRTAKEKGKTILVAEHRIWYLMDIVDRVIYLQDGAVVSDMPIEDFRKLSAKNVHSRGLRSRDLAALQPEATACPSASGNVLSLENLSVRLGGAEVLKGISFQANAGEIIAIAGANGAGKTTLARAICGLANDASGTVRWNGRPLSRRVRRKKAYMVMQDVGHQLFSDSVMEECRLGIKDPDRDVIESALRRVDLLACKDRHPLSLSGGQMQRLAVAVSEVCGKDLLVFDEPTSGLDLRSMEEVGGLVRVLADQGKILLVITHDVEFMMRICTRILVLEDGCVAADLSGGKRGLIVDLMRGGKR</sequence>